<keyword evidence="4" id="KW-1185">Reference proteome</keyword>
<name>A0ABY4RHB5_9BACL</name>
<evidence type="ECO:0000313" key="3">
    <source>
        <dbReference type="EMBL" id="UQZ81834.1"/>
    </source>
</evidence>
<dbReference type="Gene3D" id="3.20.20.70">
    <property type="entry name" value="Aldolase class I"/>
    <property type="match status" value="1"/>
</dbReference>
<accession>A0ABY4RHB5</accession>
<dbReference type="SMART" id="SM01130">
    <property type="entry name" value="DHDPS"/>
    <property type="match status" value="1"/>
</dbReference>
<dbReference type="CDD" id="cd00408">
    <property type="entry name" value="DHDPS-like"/>
    <property type="match status" value="1"/>
</dbReference>
<keyword evidence="2 3" id="KW-0456">Lyase</keyword>
<evidence type="ECO:0000256" key="1">
    <source>
        <dbReference type="ARBA" id="ARBA00007592"/>
    </source>
</evidence>
<dbReference type="EMBL" id="CP027059">
    <property type="protein sequence ID" value="UQZ81834.1"/>
    <property type="molecule type" value="Genomic_DNA"/>
</dbReference>
<dbReference type="InterPro" id="IPR013785">
    <property type="entry name" value="Aldolase_TIM"/>
</dbReference>
<dbReference type="PANTHER" id="PTHR12128">
    <property type="entry name" value="DIHYDRODIPICOLINATE SYNTHASE"/>
    <property type="match status" value="1"/>
</dbReference>
<reference evidence="3" key="2">
    <citation type="journal article" date="2021" name="J Anim Sci Technol">
        <title>Complete genome sequence of Paenibacillus konkukensis sp. nov. SK3146 as a potential probiotic strain.</title>
        <authorList>
            <person name="Jung H.I."/>
            <person name="Park S."/>
            <person name="Niu K.M."/>
            <person name="Lee S.W."/>
            <person name="Kothari D."/>
            <person name="Yi K.J."/>
            <person name="Kim S.K."/>
        </authorList>
    </citation>
    <scope>NUCLEOTIDE SEQUENCE</scope>
    <source>
        <strain evidence="3">SK3146</strain>
    </source>
</reference>
<reference evidence="3" key="1">
    <citation type="submission" date="2018-02" db="EMBL/GenBank/DDBJ databases">
        <authorList>
            <person name="Kim S.-K."/>
            <person name="Jung H.-I."/>
            <person name="Lee S.-W."/>
        </authorList>
    </citation>
    <scope>NUCLEOTIDE SEQUENCE</scope>
    <source>
        <strain evidence="3">SK3146</strain>
    </source>
</reference>
<organism evidence="3 4">
    <name type="scientific">Paenibacillus konkukensis</name>
    <dbReference type="NCBI Taxonomy" id="2020716"/>
    <lineage>
        <taxon>Bacteria</taxon>
        <taxon>Bacillati</taxon>
        <taxon>Bacillota</taxon>
        <taxon>Bacilli</taxon>
        <taxon>Bacillales</taxon>
        <taxon>Paenibacillaceae</taxon>
        <taxon>Paenibacillus</taxon>
    </lineage>
</organism>
<dbReference type="EC" id="4.1.2.-" evidence="3"/>
<dbReference type="InterPro" id="IPR002220">
    <property type="entry name" value="DapA-like"/>
</dbReference>
<evidence type="ECO:0000256" key="2">
    <source>
        <dbReference type="ARBA" id="ARBA00023239"/>
    </source>
</evidence>
<dbReference type="SUPFAM" id="SSF51569">
    <property type="entry name" value="Aldolase"/>
    <property type="match status" value="1"/>
</dbReference>
<dbReference type="Pfam" id="PF00701">
    <property type="entry name" value="DHDPS"/>
    <property type="match status" value="1"/>
</dbReference>
<dbReference type="GO" id="GO:0016829">
    <property type="term" value="F:lyase activity"/>
    <property type="evidence" value="ECO:0007669"/>
    <property type="project" value="UniProtKB-KW"/>
</dbReference>
<proteinExistence type="inferred from homology"/>
<dbReference type="PANTHER" id="PTHR12128:SF66">
    <property type="entry name" value="4-HYDROXY-2-OXOGLUTARATE ALDOLASE, MITOCHONDRIAL"/>
    <property type="match status" value="1"/>
</dbReference>
<sequence length="312" mass="34519">MIANSIPSGVWPTMITSFTDSLEVDYHALEQLVEWYIGQGVQGLFAVCQSSEMFYLSLEERVKLARFVQNQAAGRVPVIASGHISDGPEGQAEEIGRIADTGVAAVVLVSNRLAKQSESDDVWMERTQRLLERVPGVPLGIYECPYPYKRLLSPQTLRWCAETGRFWFLKDTCCSLPQLAAKLEAVKGSPLQIFNANSATLLASLKLGAAGFSGVMANFHPDLYVRLTARWQEEPEAAEAIQAFIGAASLIELQQYPVNAKYHLGRKGLDIGLHCRSKDAAVFGGNHRLEVEQLDELYVLVKRYLQTVSQPC</sequence>
<comment type="similarity">
    <text evidence="1">Belongs to the DapA family.</text>
</comment>
<protein>
    <submittedName>
        <fullName evidence="3">2-keto-3-deoxy-galactonate aldolase YagE</fullName>
        <ecNumber evidence="3">4.1.2.-</ecNumber>
    </submittedName>
</protein>
<dbReference type="Proteomes" id="UP001057134">
    <property type="component" value="Chromosome"/>
</dbReference>
<evidence type="ECO:0000313" key="4">
    <source>
        <dbReference type="Proteomes" id="UP001057134"/>
    </source>
</evidence>
<gene>
    <name evidence="3" type="primary">yagE_1</name>
    <name evidence="3" type="ORF">SK3146_00990</name>
</gene>